<proteinExistence type="predicted"/>
<sequence>MARKAGHDNDGVEYTEGGRNHWAARGSRAYQNHKQDKPTAGRAVPAGGGIARAKTATLKD</sequence>
<feature type="compositionally biased region" description="Basic and acidic residues" evidence="1">
    <location>
        <begin position="1"/>
        <end position="10"/>
    </location>
</feature>
<feature type="region of interest" description="Disordered" evidence="1">
    <location>
        <begin position="1"/>
        <end position="60"/>
    </location>
</feature>
<gene>
    <name evidence="2" type="ORF">EGT50_09895</name>
</gene>
<dbReference type="RefSeq" id="WP_127953611.1">
    <property type="nucleotide sequence ID" value="NZ_RKLO01000003.1"/>
</dbReference>
<reference evidence="2 3" key="1">
    <citation type="submission" date="2018-11" db="EMBL/GenBank/DDBJ databases">
        <title>Rhodococcus spongicola sp. nov. and Rhodococcus xishaensis sp. nov. from marine sponges.</title>
        <authorList>
            <person name="Li L."/>
            <person name="Lin H.W."/>
        </authorList>
    </citation>
    <scope>NUCLEOTIDE SEQUENCE [LARGE SCALE GENOMIC DNA]</scope>
    <source>
        <strain evidence="2 3">LHW51113</strain>
    </source>
</reference>
<dbReference type="AlphaFoldDB" id="A0A438AWH7"/>
<comment type="caution">
    <text evidence="2">The sequence shown here is derived from an EMBL/GenBank/DDBJ whole genome shotgun (WGS) entry which is preliminary data.</text>
</comment>
<evidence type="ECO:0000256" key="1">
    <source>
        <dbReference type="SAM" id="MobiDB-lite"/>
    </source>
</evidence>
<keyword evidence="3" id="KW-1185">Reference proteome</keyword>
<evidence type="ECO:0000313" key="3">
    <source>
        <dbReference type="Proteomes" id="UP000283479"/>
    </source>
</evidence>
<evidence type="ECO:0000313" key="2">
    <source>
        <dbReference type="EMBL" id="RVW03012.1"/>
    </source>
</evidence>
<name>A0A438AWH7_9NOCA</name>
<dbReference type="EMBL" id="RKLO01000003">
    <property type="protein sequence ID" value="RVW03012.1"/>
    <property type="molecule type" value="Genomic_DNA"/>
</dbReference>
<dbReference type="Proteomes" id="UP000283479">
    <property type="component" value="Unassembled WGS sequence"/>
</dbReference>
<accession>A0A438AWH7</accession>
<protein>
    <submittedName>
        <fullName evidence="2">Uncharacterized protein</fullName>
    </submittedName>
</protein>
<organism evidence="2 3">
    <name type="scientific">Rhodococcus xishaensis</name>
    <dbReference type="NCBI Taxonomy" id="2487364"/>
    <lineage>
        <taxon>Bacteria</taxon>
        <taxon>Bacillati</taxon>
        <taxon>Actinomycetota</taxon>
        <taxon>Actinomycetes</taxon>
        <taxon>Mycobacteriales</taxon>
        <taxon>Nocardiaceae</taxon>
        <taxon>Rhodococcus</taxon>
    </lineage>
</organism>